<evidence type="ECO:0000256" key="1">
    <source>
        <dbReference type="SAM" id="MobiDB-lite"/>
    </source>
</evidence>
<keyword evidence="3" id="KW-0808">Transferase</keyword>
<dbReference type="Gene3D" id="3.30.930.10">
    <property type="entry name" value="Bira Bifunctional Protein, Domain 2"/>
    <property type="match status" value="1"/>
</dbReference>
<accession>A0ABU1X5Y5</accession>
<dbReference type="InterPro" id="IPR041715">
    <property type="entry name" value="HisRS-like_core"/>
</dbReference>
<proteinExistence type="predicted"/>
<dbReference type="Pfam" id="PF13393">
    <property type="entry name" value="tRNA-synt_His"/>
    <property type="match status" value="1"/>
</dbReference>
<dbReference type="PIRSF" id="PIRSF001549">
    <property type="entry name" value="His-tRNA_synth"/>
    <property type="match status" value="1"/>
</dbReference>
<protein>
    <submittedName>
        <fullName evidence="3">ATP phosphoribosyltransferase regulatory subunit</fullName>
    </submittedName>
</protein>
<keyword evidence="3" id="KW-0328">Glycosyltransferase</keyword>
<organism evidence="3 4">
    <name type="scientific">Sphingobium xenophagum</name>
    <dbReference type="NCBI Taxonomy" id="121428"/>
    <lineage>
        <taxon>Bacteria</taxon>
        <taxon>Pseudomonadati</taxon>
        <taxon>Pseudomonadota</taxon>
        <taxon>Alphaproteobacteria</taxon>
        <taxon>Sphingomonadales</taxon>
        <taxon>Sphingomonadaceae</taxon>
        <taxon>Sphingobium</taxon>
    </lineage>
</organism>
<feature type="domain" description="Class II Histidinyl-tRNA synthetase (HisRS)-like catalytic core" evidence="2">
    <location>
        <begin position="16"/>
        <end position="319"/>
    </location>
</feature>
<feature type="region of interest" description="Disordered" evidence="1">
    <location>
        <begin position="1"/>
        <end position="21"/>
    </location>
</feature>
<dbReference type="PANTHER" id="PTHR43707">
    <property type="entry name" value="HISTIDYL-TRNA SYNTHETASE"/>
    <property type="match status" value="1"/>
</dbReference>
<evidence type="ECO:0000259" key="2">
    <source>
        <dbReference type="Pfam" id="PF13393"/>
    </source>
</evidence>
<evidence type="ECO:0000313" key="3">
    <source>
        <dbReference type="EMBL" id="MDR7156541.1"/>
    </source>
</evidence>
<sequence length="380" mass="40509">MTMTSPMIPPGLLPEGLSDRLPPQAEASARLARRVLDTVATHGYERVMPPLAEFEDTLTQRLKSMRAQDLVRAVDPVSQRSLALRPDMTAQVGRIAATRLAAAPRPLRLSYAGPVIRLKANQLRPEREKLQVGAELIGTDSVAAAVEIVNVAIEALQAAGVTGLTIDFTLPDLIDMLAAGPLPLAAGELEAVRTELDAKDAGALVALGPQAAAYLPLIEATGPFHAAMERLEAFNASLGGAIDSRIAGLRAIAKPIGWDITLTLDPTERHGFEYQNWFGFSIFAEGFIGEIGRGGSYAICHANGQDEPAMGFSLYPDPLIDAGFGGETPKRLFLPLGADATRAAELRAEGWHTVAALVGDEDGAKLRCSHWLDGTELRPF</sequence>
<reference evidence="3 4" key="1">
    <citation type="submission" date="2023-07" db="EMBL/GenBank/DDBJ databases">
        <title>Sorghum-associated microbial communities from plants grown in Nebraska, USA.</title>
        <authorList>
            <person name="Schachtman D."/>
        </authorList>
    </citation>
    <scope>NUCLEOTIDE SEQUENCE [LARGE SCALE GENOMIC DNA]</scope>
    <source>
        <strain evidence="3 4">4256</strain>
    </source>
</reference>
<dbReference type="EMBL" id="JAVDWV010000017">
    <property type="protein sequence ID" value="MDR7156541.1"/>
    <property type="molecule type" value="Genomic_DNA"/>
</dbReference>
<name>A0ABU1X5Y5_SPHXE</name>
<comment type="caution">
    <text evidence="3">The sequence shown here is derived from an EMBL/GenBank/DDBJ whole genome shotgun (WGS) entry which is preliminary data.</text>
</comment>
<keyword evidence="4" id="KW-1185">Reference proteome</keyword>
<dbReference type="InterPro" id="IPR045864">
    <property type="entry name" value="aa-tRNA-synth_II/BPL/LPL"/>
</dbReference>
<evidence type="ECO:0000313" key="4">
    <source>
        <dbReference type="Proteomes" id="UP001267638"/>
    </source>
</evidence>
<dbReference type="Proteomes" id="UP001267638">
    <property type="component" value="Unassembled WGS sequence"/>
</dbReference>
<dbReference type="GO" id="GO:0016757">
    <property type="term" value="F:glycosyltransferase activity"/>
    <property type="evidence" value="ECO:0007669"/>
    <property type="project" value="UniProtKB-KW"/>
</dbReference>
<dbReference type="PANTHER" id="PTHR43707:SF1">
    <property type="entry name" value="HISTIDINE--TRNA LIGASE, MITOCHONDRIAL-RELATED"/>
    <property type="match status" value="1"/>
</dbReference>
<dbReference type="SUPFAM" id="SSF55681">
    <property type="entry name" value="Class II aaRS and biotin synthetases"/>
    <property type="match status" value="1"/>
</dbReference>
<dbReference type="InterPro" id="IPR004516">
    <property type="entry name" value="HisRS/HisZ"/>
</dbReference>
<gene>
    <name evidence="3" type="ORF">J2W40_003385</name>
</gene>